<evidence type="ECO:0000313" key="2">
    <source>
        <dbReference type="Proteomes" id="UP000007879"/>
    </source>
</evidence>
<dbReference type="Proteomes" id="UP000007879">
    <property type="component" value="Unassembled WGS sequence"/>
</dbReference>
<dbReference type="KEGG" id="aqu:109593159"/>
<dbReference type="RefSeq" id="XP_019863931.1">
    <property type="nucleotide sequence ID" value="XM_020008372.1"/>
</dbReference>
<reference evidence="2" key="1">
    <citation type="journal article" date="2010" name="Nature">
        <title>The Amphimedon queenslandica genome and the evolution of animal complexity.</title>
        <authorList>
            <person name="Srivastava M."/>
            <person name="Simakov O."/>
            <person name="Chapman J."/>
            <person name="Fahey B."/>
            <person name="Gauthier M.E."/>
            <person name="Mitros T."/>
            <person name="Richards G.S."/>
            <person name="Conaco C."/>
            <person name="Dacre M."/>
            <person name="Hellsten U."/>
            <person name="Larroux C."/>
            <person name="Putnam N.H."/>
            <person name="Stanke M."/>
            <person name="Adamska M."/>
            <person name="Darling A."/>
            <person name="Degnan S.M."/>
            <person name="Oakley T.H."/>
            <person name="Plachetzki D.C."/>
            <person name="Zhai Y."/>
            <person name="Adamski M."/>
            <person name="Calcino A."/>
            <person name="Cummins S.F."/>
            <person name="Goodstein D.M."/>
            <person name="Harris C."/>
            <person name="Jackson D.J."/>
            <person name="Leys S.P."/>
            <person name="Shu S."/>
            <person name="Woodcroft B.J."/>
            <person name="Vervoort M."/>
            <person name="Kosik K.S."/>
            <person name="Manning G."/>
            <person name="Degnan B.M."/>
            <person name="Rokhsar D.S."/>
        </authorList>
    </citation>
    <scope>NUCLEOTIDE SEQUENCE [LARGE SCALE GENOMIC DNA]</scope>
</reference>
<sequence>MATGIGVFTKKAVAAYDKWILSSESSETSRISFIKEVEEGEEEESEKYVQAFSDLGLQISGHQVRQLLLTCSSCIREEGERPSKRRKEENKPILSFHQFCVFASEVAYHHSSCRLSRSDDGSMEKRYIKPIKEKLKFTNSECRHEGKYINSFLLAVSLYFSIS</sequence>
<reference evidence="1" key="2">
    <citation type="submission" date="2024-06" db="UniProtKB">
        <authorList>
            <consortium name="EnsemblMetazoa"/>
        </authorList>
    </citation>
    <scope>IDENTIFICATION</scope>
</reference>
<dbReference type="GeneID" id="109593159"/>
<accession>A0AAN0K3Q7</accession>
<evidence type="ECO:0000313" key="1">
    <source>
        <dbReference type="EnsemblMetazoa" id="XP_019863931.1"/>
    </source>
</evidence>
<proteinExistence type="predicted"/>
<protein>
    <submittedName>
        <fullName evidence="1">Uncharacterized protein</fullName>
    </submittedName>
</protein>
<name>A0AAN0K3Q7_AMPQE</name>
<dbReference type="EnsemblMetazoa" id="XM_020008372.1">
    <property type="protein sequence ID" value="XP_019863931.1"/>
    <property type="gene ID" value="LOC109593159"/>
</dbReference>
<keyword evidence="2" id="KW-1185">Reference proteome</keyword>
<organism evidence="1 2">
    <name type="scientific">Amphimedon queenslandica</name>
    <name type="common">Sponge</name>
    <dbReference type="NCBI Taxonomy" id="400682"/>
    <lineage>
        <taxon>Eukaryota</taxon>
        <taxon>Metazoa</taxon>
        <taxon>Porifera</taxon>
        <taxon>Demospongiae</taxon>
        <taxon>Heteroscleromorpha</taxon>
        <taxon>Haplosclerida</taxon>
        <taxon>Niphatidae</taxon>
        <taxon>Amphimedon</taxon>
    </lineage>
</organism>
<dbReference type="AlphaFoldDB" id="A0AAN0K3Q7"/>